<evidence type="ECO:0000313" key="1">
    <source>
        <dbReference type="EMBL" id="MBS2545851.1"/>
    </source>
</evidence>
<sequence length="193" mass="21594">MIIAAVFAVIAIVLVIAFAAYSGRHEYTKRRIRTAFGPEYARVRAEQGGTRAADRELARRSQMHDRLPLEPISANDREFYATSWQHIRGGFLDDPGVAVTSAAQLLTRLLEARGYPVDDQGEQLALLSVRHGPALADYRQALWVSERLRTNPASMPTEAKREALMQYQTLFEDLLTEPGAAVSRRIKESEVTP</sequence>
<accession>A0ABS5KHL5</accession>
<dbReference type="EMBL" id="JAAFYZ010000007">
    <property type="protein sequence ID" value="MBS2545851.1"/>
    <property type="molecule type" value="Genomic_DNA"/>
</dbReference>
<proteinExistence type="predicted"/>
<gene>
    <name evidence="1" type="ORF">KGQ19_03120</name>
</gene>
<dbReference type="Proteomes" id="UP000730482">
    <property type="component" value="Unassembled WGS sequence"/>
</dbReference>
<evidence type="ECO:0008006" key="3">
    <source>
        <dbReference type="Google" id="ProtNLM"/>
    </source>
</evidence>
<comment type="caution">
    <text evidence="1">The sequence shown here is derived from an EMBL/GenBank/DDBJ whole genome shotgun (WGS) entry which is preliminary data.</text>
</comment>
<name>A0ABS5KHL5_9ACTN</name>
<reference evidence="1 2" key="1">
    <citation type="submission" date="2020-02" db="EMBL/GenBank/DDBJ databases">
        <title>Acidophilic actinobacteria isolated from forest soil.</title>
        <authorList>
            <person name="Golinska P."/>
        </authorList>
    </citation>
    <scope>NUCLEOTIDE SEQUENCE [LARGE SCALE GENOMIC DNA]</scope>
    <source>
        <strain evidence="1 2">NL8</strain>
    </source>
</reference>
<evidence type="ECO:0000313" key="2">
    <source>
        <dbReference type="Proteomes" id="UP000730482"/>
    </source>
</evidence>
<dbReference type="RefSeq" id="WP_212007507.1">
    <property type="nucleotide sequence ID" value="NZ_JAAFYZ010000007.1"/>
</dbReference>
<organism evidence="1 2">
    <name type="scientific">Catenulispora pinistramenti</name>
    <dbReference type="NCBI Taxonomy" id="2705254"/>
    <lineage>
        <taxon>Bacteria</taxon>
        <taxon>Bacillati</taxon>
        <taxon>Actinomycetota</taxon>
        <taxon>Actinomycetes</taxon>
        <taxon>Catenulisporales</taxon>
        <taxon>Catenulisporaceae</taxon>
        <taxon>Catenulispora</taxon>
    </lineage>
</organism>
<protein>
    <recommendedName>
        <fullName evidence="3">Secreted protein</fullName>
    </recommendedName>
</protein>
<keyword evidence="2" id="KW-1185">Reference proteome</keyword>